<evidence type="ECO:0000313" key="2">
    <source>
        <dbReference type="EMBL" id="CAF89295.1"/>
    </source>
</evidence>
<dbReference type="EMBL" id="CAAE01006716">
    <property type="protein sequence ID" value="CAF89295.1"/>
    <property type="molecule type" value="Genomic_DNA"/>
</dbReference>
<dbReference type="InterPro" id="IPR013761">
    <property type="entry name" value="SAM/pointed_sf"/>
</dbReference>
<name>Q4TCT7_TETNG</name>
<dbReference type="PANTHER" id="PTHR12776:SF1">
    <property type="entry name" value="KAZRIN"/>
    <property type="match status" value="1"/>
</dbReference>
<gene>
    <name evidence="2" type="ORF">GSTENG00003152001</name>
</gene>
<dbReference type="AlphaFoldDB" id="Q4TCT7"/>
<feature type="domain" description="SAM" evidence="1">
    <location>
        <begin position="38"/>
        <end position="126"/>
    </location>
</feature>
<organism evidence="2">
    <name type="scientific">Tetraodon nigroviridis</name>
    <name type="common">Spotted green pufferfish</name>
    <name type="synonym">Chelonodon nigroviridis</name>
    <dbReference type="NCBI Taxonomy" id="99883"/>
    <lineage>
        <taxon>Eukaryota</taxon>
        <taxon>Metazoa</taxon>
        <taxon>Chordata</taxon>
        <taxon>Craniata</taxon>
        <taxon>Vertebrata</taxon>
        <taxon>Euteleostomi</taxon>
        <taxon>Actinopterygii</taxon>
        <taxon>Neopterygii</taxon>
        <taxon>Teleostei</taxon>
        <taxon>Neoteleostei</taxon>
        <taxon>Acanthomorphata</taxon>
        <taxon>Eupercaria</taxon>
        <taxon>Tetraodontiformes</taxon>
        <taxon>Tetradontoidea</taxon>
        <taxon>Tetraodontidae</taxon>
        <taxon>Tetraodon</taxon>
    </lineage>
</organism>
<proteinExistence type="predicted"/>
<accession>Q4TCT7</accession>
<evidence type="ECO:0000259" key="1">
    <source>
        <dbReference type="PROSITE" id="PS50105"/>
    </source>
</evidence>
<dbReference type="SUPFAM" id="SSF47769">
    <property type="entry name" value="SAM/Pointed domain"/>
    <property type="match status" value="1"/>
</dbReference>
<dbReference type="KEGG" id="tng:GSTEN00003152G001"/>
<comment type="caution">
    <text evidence="2">The sequence shown here is derived from an EMBL/GenBank/DDBJ whole genome shotgun (WGS) entry which is preliminary data.</text>
</comment>
<dbReference type="InterPro" id="IPR001660">
    <property type="entry name" value="SAM"/>
</dbReference>
<feature type="non-terminal residue" evidence="2">
    <location>
        <position position="129"/>
    </location>
</feature>
<dbReference type="PANTHER" id="PTHR12776">
    <property type="entry name" value="KAZRIN-RELATED"/>
    <property type="match status" value="1"/>
</dbReference>
<dbReference type="OrthoDB" id="6430345at2759"/>
<sequence length="129" mass="13901">DSDSLSSPTRLSLSDGSEDQLDRLQQVELARTTPMSQWRAGTVQAWLEVVMAMPMYIRSCSENVKSGKVGQSSVCSATSAAAAAKNVGVLQVLLGLTDEDLELGLGVSSLMHRRKLRLAIEDYRDAESG</sequence>
<dbReference type="InterPro" id="IPR037614">
    <property type="entry name" value="Kazrin"/>
</dbReference>
<reference evidence="2" key="1">
    <citation type="journal article" date="2004" name="Nature">
        <title>Genome duplication in the teleost fish Tetraodon nigroviridis reveals the early vertebrate proto-karyotype.</title>
        <authorList>
            <person name="Jaillon O."/>
            <person name="Aury J.-M."/>
            <person name="Brunet F."/>
            <person name="Petit J.-L."/>
            <person name="Stange-Thomann N."/>
            <person name="Mauceli E."/>
            <person name="Bouneau L."/>
            <person name="Fischer C."/>
            <person name="Ozouf-Costaz C."/>
            <person name="Bernot A."/>
            <person name="Nicaud S."/>
            <person name="Jaffe D."/>
            <person name="Fisher S."/>
            <person name="Lutfalla G."/>
            <person name="Dossat C."/>
            <person name="Segurens B."/>
            <person name="Dasilva C."/>
            <person name="Salanoubat M."/>
            <person name="Levy M."/>
            <person name="Boudet N."/>
            <person name="Castellano S."/>
            <person name="Anthouard V."/>
            <person name="Jubin C."/>
            <person name="Castelli V."/>
            <person name="Katinka M."/>
            <person name="Vacherie B."/>
            <person name="Biemont C."/>
            <person name="Skalli Z."/>
            <person name="Cattolico L."/>
            <person name="Poulain J."/>
            <person name="De Berardinis V."/>
            <person name="Cruaud C."/>
            <person name="Duprat S."/>
            <person name="Brottier P."/>
            <person name="Coutanceau J.-P."/>
            <person name="Gouzy J."/>
            <person name="Parra G."/>
            <person name="Lardier G."/>
            <person name="Chapple C."/>
            <person name="McKernan K.J."/>
            <person name="McEwan P."/>
            <person name="Bosak S."/>
            <person name="Kellis M."/>
            <person name="Volff J.-N."/>
            <person name="Guigo R."/>
            <person name="Zody M.C."/>
            <person name="Mesirov J."/>
            <person name="Lindblad-Toh K."/>
            <person name="Birren B."/>
            <person name="Nusbaum C."/>
            <person name="Kahn D."/>
            <person name="Robinson-Rechavi M."/>
            <person name="Laudet V."/>
            <person name="Schachter V."/>
            <person name="Quetier F."/>
            <person name="Saurin W."/>
            <person name="Scarpelli C."/>
            <person name="Wincker P."/>
            <person name="Lander E.S."/>
            <person name="Weissenbach J."/>
            <person name="Roest Crollius H."/>
        </authorList>
    </citation>
    <scope>NUCLEOTIDE SEQUENCE [LARGE SCALE GENOMIC DNA]</scope>
</reference>
<dbReference type="Gene3D" id="1.10.150.50">
    <property type="entry name" value="Transcription Factor, Ets-1"/>
    <property type="match status" value="1"/>
</dbReference>
<dbReference type="PROSITE" id="PS50105">
    <property type="entry name" value="SAM_DOMAIN"/>
    <property type="match status" value="1"/>
</dbReference>
<feature type="non-terminal residue" evidence="2">
    <location>
        <position position="1"/>
    </location>
</feature>
<reference evidence="2" key="2">
    <citation type="submission" date="2004-02" db="EMBL/GenBank/DDBJ databases">
        <authorList>
            <consortium name="Genoscope"/>
            <consortium name="Whitehead Institute Centre for Genome Research"/>
        </authorList>
    </citation>
    <scope>NUCLEOTIDE SEQUENCE</scope>
</reference>
<protein>
    <submittedName>
        <fullName evidence="2">(spotted green pufferfish) hypothetical protein</fullName>
    </submittedName>
</protein>